<feature type="transmembrane region" description="Helical" evidence="1">
    <location>
        <begin position="140"/>
        <end position="161"/>
    </location>
</feature>
<dbReference type="RefSeq" id="XP_023621210.1">
    <property type="nucleotide sequence ID" value="XM_023765442.1"/>
</dbReference>
<feature type="transmembrane region" description="Helical" evidence="1">
    <location>
        <begin position="44"/>
        <end position="65"/>
    </location>
</feature>
<accession>A0A2D3V256</accession>
<proteinExistence type="predicted"/>
<keyword evidence="1" id="KW-0812">Transmembrane</keyword>
<reference evidence="2 3" key="1">
    <citation type="submission" date="2016-03" db="EMBL/GenBank/DDBJ databases">
        <authorList>
            <person name="Ploux O."/>
        </authorList>
    </citation>
    <scope>NUCLEOTIDE SEQUENCE [LARGE SCALE GENOMIC DNA]</scope>
    <source>
        <strain evidence="2 3">URUG2</strain>
    </source>
</reference>
<gene>
    <name evidence="2" type="ORF">RCC_00290</name>
</gene>
<dbReference type="Proteomes" id="UP000225277">
    <property type="component" value="Unassembled WGS sequence"/>
</dbReference>
<evidence type="ECO:0000313" key="3">
    <source>
        <dbReference type="Proteomes" id="UP000225277"/>
    </source>
</evidence>
<evidence type="ECO:0008006" key="4">
    <source>
        <dbReference type="Google" id="ProtNLM"/>
    </source>
</evidence>
<protein>
    <recommendedName>
        <fullName evidence="4">MARVEL domain-containing protein</fullName>
    </recommendedName>
</protein>
<feature type="transmembrane region" description="Helical" evidence="1">
    <location>
        <begin position="7"/>
        <end position="32"/>
    </location>
</feature>
<sequence length="175" mass="18873">MAIKGGFLRLLLILTYFTAFCCAAIITGVFAWFTFLQTSSEKNLASLIIGALAMLYTSIQTLFVCCTAGITFFAIISIILDVVFMGGMMAVAIINRSAVDGECEGRGGGREAYYRYGGGGGGGRGRGDDEDVGCEVYKTAFAVAILGIFMFLAAAITQMLVRRRRRERRAPVTKV</sequence>
<dbReference type="AlphaFoldDB" id="A0A2D3V256"/>
<keyword evidence="1" id="KW-0472">Membrane</keyword>
<dbReference type="OrthoDB" id="5342507at2759"/>
<dbReference type="GeneID" id="35595687"/>
<dbReference type="EMBL" id="FJUY01000001">
    <property type="protein sequence ID" value="CZT14313.1"/>
    <property type="molecule type" value="Genomic_DNA"/>
</dbReference>
<keyword evidence="1" id="KW-1133">Transmembrane helix</keyword>
<dbReference type="STRING" id="112498.A0A2D3V256"/>
<keyword evidence="3" id="KW-1185">Reference proteome</keyword>
<feature type="transmembrane region" description="Helical" evidence="1">
    <location>
        <begin position="72"/>
        <end position="94"/>
    </location>
</feature>
<organism evidence="2 3">
    <name type="scientific">Ramularia collo-cygni</name>
    <dbReference type="NCBI Taxonomy" id="112498"/>
    <lineage>
        <taxon>Eukaryota</taxon>
        <taxon>Fungi</taxon>
        <taxon>Dikarya</taxon>
        <taxon>Ascomycota</taxon>
        <taxon>Pezizomycotina</taxon>
        <taxon>Dothideomycetes</taxon>
        <taxon>Dothideomycetidae</taxon>
        <taxon>Mycosphaerellales</taxon>
        <taxon>Mycosphaerellaceae</taxon>
        <taxon>Ramularia</taxon>
    </lineage>
</organism>
<name>A0A2D3V256_9PEZI</name>
<evidence type="ECO:0000256" key="1">
    <source>
        <dbReference type="SAM" id="Phobius"/>
    </source>
</evidence>
<evidence type="ECO:0000313" key="2">
    <source>
        <dbReference type="EMBL" id="CZT14313.1"/>
    </source>
</evidence>